<dbReference type="Gene3D" id="3.40.190.10">
    <property type="entry name" value="Periplasmic binding protein-like II"/>
    <property type="match status" value="1"/>
</dbReference>
<comment type="caution">
    <text evidence="2">The sequence shown here is derived from an EMBL/GenBank/DDBJ whole genome shotgun (WGS) entry which is preliminary data.</text>
</comment>
<name>A0ABU8RKE4_9ACTN</name>
<protein>
    <submittedName>
        <fullName evidence="2">Extracellular solute-binding protein</fullName>
    </submittedName>
</protein>
<sequence length="452" mass="46826">MASTRPPRGRARPPLPAGHDLSRRALLRGAAAGAGALGAASLAGCGGVAPGGGGTPLAYWNFFTGGDGGRMVELIDAYRDEAPRVDVTATTLEWGSPYYTKLAMAVEGGRGPDLATLHASRLETFGPNLVDSWDLAELEARGVTLDQFPEPALERVTLDGELKALPLDTHPLVLFYNTRICEEAGLLAPDGSLAPLDSAEAFLDAGARAAEVTGVNGVAYGTNDALASFMLFWSLFTQLGGEMSFPDGGPVEVTRDAMVGAMDFIATMCDGTVASRTQDGAGAPAAFASEQAGFLLIGPWEVVTAETAGIPFSMTQFPALFGDTPYCRADSHSLVLPTQASTDPAVRGVAYDMAVSLLKNSLVWAQGGHIPALSSVAESPEYLALDPQSNYRGAADVAAFDPAVYFAGSGSTFMSRAGQSLQGVGTGVLTPEQGADDLIGWMDDQLALGSPL</sequence>
<dbReference type="InterPro" id="IPR006059">
    <property type="entry name" value="SBP"/>
</dbReference>
<evidence type="ECO:0000313" key="2">
    <source>
        <dbReference type="EMBL" id="MEJ5945567.1"/>
    </source>
</evidence>
<dbReference type="InterPro" id="IPR050490">
    <property type="entry name" value="Bact_solute-bd_prot1"/>
</dbReference>
<dbReference type="RefSeq" id="WP_339574952.1">
    <property type="nucleotide sequence ID" value="NZ_JBBIAA010000009.1"/>
</dbReference>
<dbReference type="Pfam" id="PF13416">
    <property type="entry name" value="SBP_bac_8"/>
    <property type="match status" value="1"/>
</dbReference>
<keyword evidence="3" id="KW-1185">Reference proteome</keyword>
<organism evidence="2 3">
    <name type="scientific">Pseudokineococcus basanitobsidens</name>
    <dbReference type="NCBI Taxonomy" id="1926649"/>
    <lineage>
        <taxon>Bacteria</taxon>
        <taxon>Bacillati</taxon>
        <taxon>Actinomycetota</taxon>
        <taxon>Actinomycetes</taxon>
        <taxon>Kineosporiales</taxon>
        <taxon>Kineosporiaceae</taxon>
        <taxon>Pseudokineococcus</taxon>
    </lineage>
</organism>
<feature type="region of interest" description="Disordered" evidence="1">
    <location>
        <begin position="1"/>
        <end position="20"/>
    </location>
</feature>
<dbReference type="PANTHER" id="PTHR43649">
    <property type="entry name" value="ARABINOSE-BINDING PROTEIN-RELATED"/>
    <property type="match status" value="1"/>
</dbReference>
<proteinExistence type="predicted"/>
<dbReference type="SUPFAM" id="SSF53850">
    <property type="entry name" value="Periplasmic binding protein-like II"/>
    <property type="match status" value="1"/>
</dbReference>
<dbReference type="EMBL" id="JBBIAA010000009">
    <property type="protein sequence ID" value="MEJ5945567.1"/>
    <property type="molecule type" value="Genomic_DNA"/>
</dbReference>
<dbReference type="Proteomes" id="UP001387100">
    <property type="component" value="Unassembled WGS sequence"/>
</dbReference>
<dbReference type="PROSITE" id="PS51318">
    <property type="entry name" value="TAT"/>
    <property type="match status" value="1"/>
</dbReference>
<dbReference type="PANTHER" id="PTHR43649:SF14">
    <property type="entry name" value="BLR3389 PROTEIN"/>
    <property type="match status" value="1"/>
</dbReference>
<gene>
    <name evidence="2" type="ORF">WDZ17_09715</name>
</gene>
<reference evidence="2 3" key="1">
    <citation type="journal article" date="2017" name="Int. J. Syst. Evol. Microbiol.">
        <title>Pseudokineococcus basanitobsidens sp. nov., isolated from volcanic rock.</title>
        <authorList>
            <person name="Lee D.W."/>
            <person name="Park M.Y."/>
            <person name="Kim J.J."/>
            <person name="Kim B.S."/>
        </authorList>
    </citation>
    <scope>NUCLEOTIDE SEQUENCE [LARGE SCALE GENOMIC DNA]</scope>
    <source>
        <strain evidence="2 3">DSM 103726</strain>
    </source>
</reference>
<evidence type="ECO:0000256" key="1">
    <source>
        <dbReference type="SAM" id="MobiDB-lite"/>
    </source>
</evidence>
<accession>A0ABU8RKE4</accession>
<dbReference type="InterPro" id="IPR006311">
    <property type="entry name" value="TAT_signal"/>
</dbReference>
<evidence type="ECO:0000313" key="3">
    <source>
        <dbReference type="Proteomes" id="UP001387100"/>
    </source>
</evidence>